<dbReference type="PANTHER" id="PTHR28586">
    <property type="entry name" value="PROTEIN PAXX"/>
    <property type="match status" value="1"/>
</dbReference>
<organism evidence="2 3">
    <name type="scientific">Scyliorhinus torazame</name>
    <name type="common">Cloudy catshark</name>
    <name type="synonym">Catulus torazame</name>
    <dbReference type="NCBI Taxonomy" id="75743"/>
    <lineage>
        <taxon>Eukaryota</taxon>
        <taxon>Metazoa</taxon>
        <taxon>Chordata</taxon>
        <taxon>Craniata</taxon>
        <taxon>Vertebrata</taxon>
        <taxon>Chondrichthyes</taxon>
        <taxon>Elasmobranchii</taxon>
        <taxon>Galeomorphii</taxon>
        <taxon>Galeoidea</taxon>
        <taxon>Carcharhiniformes</taxon>
        <taxon>Scyliorhinidae</taxon>
        <taxon>Scyliorhinus</taxon>
    </lineage>
</organism>
<name>A0A401PHZ7_SCYTO</name>
<dbReference type="GO" id="GO:0060090">
    <property type="term" value="F:molecular adaptor activity"/>
    <property type="evidence" value="ECO:0007669"/>
    <property type="project" value="TreeGrafter"/>
</dbReference>
<dbReference type="PANTHER" id="PTHR28586:SF1">
    <property type="entry name" value="PROTEIN PAXX"/>
    <property type="match status" value="1"/>
</dbReference>
<dbReference type="OMA" id="ANVWSVE"/>
<gene>
    <name evidence="2" type="ORF">scyTo_0002146</name>
</gene>
<dbReference type="Proteomes" id="UP000288216">
    <property type="component" value="Unassembled WGS sequence"/>
</dbReference>
<dbReference type="GO" id="GO:0006303">
    <property type="term" value="P:double-strand break repair via nonhomologous end joining"/>
    <property type="evidence" value="ECO:0007669"/>
    <property type="project" value="InterPro"/>
</dbReference>
<evidence type="ECO:0000313" key="3">
    <source>
        <dbReference type="Proteomes" id="UP000288216"/>
    </source>
</evidence>
<dbReference type="STRING" id="75743.A0A401PHZ7"/>
<dbReference type="GO" id="GO:0035861">
    <property type="term" value="C:site of double-strand break"/>
    <property type="evidence" value="ECO:0007669"/>
    <property type="project" value="TreeGrafter"/>
</dbReference>
<dbReference type="GO" id="GO:0070419">
    <property type="term" value="C:nonhomologous end joining complex"/>
    <property type="evidence" value="ECO:0007669"/>
    <property type="project" value="TreeGrafter"/>
</dbReference>
<evidence type="ECO:0000256" key="1">
    <source>
        <dbReference type="SAM" id="MobiDB-lite"/>
    </source>
</evidence>
<dbReference type="Pfam" id="PF15384">
    <property type="entry name" value="PAXX"/>
    <property type="match status" value="1"/>
</dbReference>
<proteinExistence type="predicted"/>
<accession>A0A401PHZ7</accession>
<dbReference type="InterPro" id="IPR054134">
    <property type="entry name" value="PAXX_N"/>
</dbReference>
<keyword evidence="3" id="KW-1185">Reference proteome</keyword>
<evidence type="ECO:0000313" key="2">
    <source>
        <dbReference type="EMBL" id="GCB72724.1"/>
    </source>
</evidence>
<comment type="caution">
    <text evidence="2">The sequence shown here is derived from an EMBL/GenBank/DDBJ whole genome shotgun (WGS) entry which is preliminary data.</text>
</comment>
<dbReference type="CDD" id="cd22286">
    <property type="entry name" value="HD_PAXX_N"/>
    <property type="match status" value="1"/>
</dbReference>
<dbReference type="OrthoDB" id="5969703at2759"/>
<dbReference type="AlphaFoldDB" id="A0A401PHZ7"/>
<sequence length="213" mass="23883">MEAEHRLPSIGSLHIHTLPESHQRYLCYTHPGTQSFNLCVTNVVDVWSTGFSAQKLEEHKSAHGVKTAEEYHSRTRVAFQKAAVSLTVLDNITLLKYSQDDLGLTFDLYKLSIPEAKTEIQSVMFHLVDQIHHLENQLKASEESNALNLEKTMQRTQRMFLADYGSKRKGNGPESSLVAKKRPAGESLINPGSKRTMAPTGVSFEDNTLESDE</sequence>
<feature type="region of interest" description="Disordered" evidence="1">
    <location>
        <begin position="164"/>
        <end position="213"/>
    </location>
</feature>
<dbReference type="EMBL" id="BFAA01000520">
    <property type="protein sequence ID" value="GCB72724.1"/>
    <property type="molecule type" value="Genomic_DNA"/>
</dbReference>
<dbReference type="InterPro" id="IPR027873">
    <property type="entry name" value="PAXX"/>
</dbReference>
<protein>
    <submittedName>
        <fullName evidence="2">Uncharacterized protein</fullName>
    </submittedName>
</protein>
<dbReference type="GO" id="GO:0005634">
    <property type="term" value="C:nucleus"/>
    <property type="evidence" value="ECO:0007669"/>
    <property type="project" value="TreeGrafter"/>
</dbReference>
<reference evidence="2 3" key="1">
    <citation type="journal article" date="2018" name="Nat. Ecol. Evol.">
        <title>Shark genomes provide insights into elasmobranch evolution and the origin of vertebrates.</title>
        <authorList>
            <person name="Hara Y"/>
            <person name="Yamaguchi K"/>
            <person name="Onimaru K"/>
            <person name="Kadota M"/>
            <person name="Koyanagi M"/>
            <person name="Keeley SD"/>
            <person name="Tatsumi K"/>
            <person name="Tanaka K"/>
            <person name="Motone F"/>
            <person name="Kageyama Y"/>
            <person name="Nozu R"/>
            <person name="Adachi N"/>
            <person name="Nishimura O"/>
            <person name="Nakagawa R"/>
            <person name="Tanegashima C"/>
            <person name="Kiyatake I"/>
            <person name="Matsumoto R"/>
            <person name="Murakumo K"/>
            <person name="Nishida K"/>
            <person name="Terakita A"/>
            <person name="Kuratani S"/>
            <person name="Sato K"/>
            <person name="Hyodo S Kuraku.S."/>
        </authorList>
    </citation>
    <scope>NUCLEOTIDE SEQUENCE [LARGE SCALE GENOMIC DNA]</scope>
</reference>